<dbReference type="RefSeq" id="WP_160921354.1">
    <property type="nucleotide sequence ID" value="NZ_WMEY01000009.1"/>
</dbReference>
<protein>
    <submittedName>
        <fullName evidence="1">Uncharacterized protein</fullName>
    </submittedName>
</protein>
<evidence type="ECO:0000313" key="1">
    <source>
        <dbReference type="EMBL" id="MYL65741.1"/>
    </source>
</evidence>
<evidence type="ECO:0000313" key="2">
    <source>
        <dbReference type="Proteomes" id="UP000447833"/>
    </source>
</evidence>
<organism evidence="1 2">
    <name type="scientific">Guptibacillus hwajinpoensis</name>
    <dbReference type="NCBI Taxonomy" id="208199"/>
    <lineage>
        <taxon>Bacteria</taxon>
        <taxon>Bacillati</taxon>
        <taxon>Bacillota</taxon>
        <taxon>Bacilli</taxon>
        <taxon>Bacillales</taxon>
        <taxon>Guptibacillaceae</taxon>
        <taxon>Guptibacillus</taxon>
    </lineage>
</organism>
<dbReference type="AlphaFoldDB" id="A0A845F4Q2"/>
<dbReference type="Proteomes" id="UP000447833">
    <property type="component" value="Unassembled WGS sequence"/>
</dbReference>
<dbReference type="EMBL" id="WMEY01000009">
    <property type="protein sequence ID" value="MYL65741.1"/>
    <property type="molecule type" value="Genomic_DNA"/>
</dbReference>
<gene>
    <name evidence="1" type="ORF">GLW07_20475</name>
</gene>
<proteinExistence type="predicted"/>
<comment type="caution">
    <text evidence="1">The sequence shown here is derived from an EMBL/GenBank/DDBJ whole genome shotgun (WGS) entry which is preliminary data.</text>
</comment>
<name>A0A845F4Q2_9BACL</name>
<sequence length="97" mass="11494">MPLIKKRTPKILFSLCYQSNKKTAWMTLLMDPRVIEQRSEGKVRSKFKKPLASTRGFLNVFRTKEKDGGREGYKYYFGLKQCKACPLHDEYASDFWY</sequence>
<reference evidence="1 2" key="1">
    <citation type="submission" date="2019-11" db="EMBL/GenBank/DDBJ databases">
        <title>Genome sequences of 17 halophilic strains isolated from different environments.</title>
        <authorList>
            <person name="Furrow R.E."/>
        </authorList>
    </citation>
    <scope>NUCLEOTIDE SEQUENCE [LARGE SCALE GENOMIC DNA]</scope>
    <source>
        <strain evidence="1 2">22506_14_FS</strain>
    </source>
</reference>
<accession>A0A845F4Q2</accession>